<dbReference type="EMBL" id="OV170224">
    <property type="protein sequence ID" value="CAH0724139.1"/>
    <property type="molecule type" value="Genomic_DNA"/>
</dbReference>
<accession>A0A8J9YB32</accession>
<feature type="transmembrane region" description="Helical" evidence="1">
    <location>
        <begin position="450"/>
        <end position="470"/>
    </location>
</feature>
<keyword evidence="4" id="KW-1185">Reference proteome</keyword>
<gene>
    <name evidence="3" type="ORF">BINO364_LOCUS9893</name>
</gene>
<reference evidence="3" key="1">
    <citation type="submission" date="2021-12" db="EMBL/GenBank/DDBJ databases">
        <authorList>
            <person name="Martin H S."/>
        </authorList>
    </citation>
    <scope>NUCLEOTIDE SEQUENCE</scope>
</reference>
<dbReference type="Pfam" id="PF01757">
    <property type="entry name" value="Acyl_transf_3"/>
    <property type="match status" value="1"/>
</dbReference>
<protein>
    <recommendedName>
        <fullName evidence="2">Acyltransferase 3 domain-containing protein</fullName>
    </recommendedName>
</protein>
<dbReference type="AlphaFoldDB" id="A0A8J9YB32"/>
<evidence type="ECO:0000259" key="2">
    <source>
        <dbReference type="Pfam" id="PF01757"/>
    </source>
</evidence>
<dbReference type="InterPro" id="IPR002656">
    <property type="entry name" value="Acyl_transf_3_dom"/>
</dbReference>
<dbReference type="GO" id="GO:0016747">
    <property type="term" value="F:acyltransferase activity, transferring groups other than amino-acyl groups"/>
    <property type="evidence" value="ECO:0007669"/>
    <property type="project" value="InterPro"/>
</dbReference>
<dbReference type="PANTHER" id="PTHR11161:SF22">
    <property type="entry name" value="ACYLTRANSFERASE 3 DOMAIN-CONTAINING PROTEIN-RELATED"/>
    <property type="match status" value="1"/>
</dbReference>
<dbReference type="Proteomes" id="UP000838878">
    <property type="component" value="Chromosome 4"/>
</dbReference>
<dbReference type="InterPro" id="IPR052728">
    <property type="entry name" value="O2_lipid_transport_reg"/>
</dbReference>
<feature type="transmembrane region" description="Helical" evidence="1">
    <location>
        <begin position="526"/>
        <end position="544"/>
    </location>
</feature>
<feature type="transmembrane region" description="Helical" evidence="1">
    <location>
        <begin position="421"/>
        <end position="438"/>
    </location>
</feature>
<feature type="transmembrane region" description="Helical" evidence="1">
    <location>
        <begin position="366"/>
        <end position="386"/>
    </location>
</feature>
<name>A0A8J9YB32_9NEOP</name>
<keyword evidence="1" id="KW-0812">Transmembrane</keyword>
<evidence type="ECO:0000256" key="1">
    <source>
        <dbReference type="SAM" id="Phobius"/>
    </source>
</evidence>
<feature type="transmembrane region" description="Helical" evidence="1">
    <location>
        <begin position="232"/>
        <end position="253"/>
    </location>
</feature>
<feature type="transmembrane region" description="Helical" evidence="1">
    <location>
        <begin position="193"/>
        <end position="212"/>
    </location>
</feature>
<evidence type="ECO:0000313" key="4">
    <source>
        <dbReference type="Proteomes" id="UP000838878"/>
    </source>
</evidence>
<feature type="transmembrane region" description="Helical" evidence="1">
    <location>
        <begin position="556"/>
        <end position="578"/>
    </location>
</feature>
<feature type="transmembrane region" description="Helical" evidence="1">
    <location>
        <begin position="482"/>
        <end position="505"/>
    </location>
</feature>
<feature type="non-terminal residue" evidence="3">
    <location>
        <position position="611"/>
    </location>
</feature>
<sequence length="611" mass="70777">MLTSVDTEYGRMPPKYSLDDYNKCLKKPSGRYCTVNFELVSDTPNELLYMIQEYSKASITHFNHTRLKYGICVSENCQRYKENITVVSESVLEGCLNDSLWSKYELKTRVIHHKCFSLTDAQTDITTADVIVAVILGLILILNIVGSIFDYFKLKIFGDKSVLLCFSITRNLKRLTWIQTSEPRLTRLKGLNGLKCIILAGITLTHCIWPFLTIAENIRGLELAYYDLSQYILFNGALVIQAYLVMSGFLLSYKIQIYAETQDLEWIVVLKGIFVRYLRITPSWAVLIALWATWARFIGPGPLWEESSAGNVADCSARWWASLLYINNFVKNSLCMMHTWYLAADMQLYIFGLIVCVFLKKPGYKRVVLVSLLVIGLIIPAVHIYVQDLDAVLLITLERTKELFVNDLTFNELNRRSHTNIANYVIGMALGYLVYRWQDLDVRKYKKFRILYWLTLPVGAILLLSGRIFYMDAPREDVWIRVLYGTFSKLIIGLLFAVLIGGTVLKYEGFYRWFLEWRLWTIPGRLSYSAFLLHFSLITLYTSIHTTLKTMGPYDLYIFFICIMLATYAISLPLWLLVEAPFTELTRYIYSSEPKKKEMEEKNNEVFIIKL</sequence>
<feature type="domain" description="Acyltransferase 3" evidence="2">
    <location>
        <begin position="189"/>
        <end position="575"/>
    </location>
</feature>
<feature type="transmembrane region" description="Helical" evidence="1">
    <location>
        <begin position="274"/>
        <end position="294"/>
    </location>
</feature>
<evidence type="ECO:0000313" key="3">
    <source>
        <dbReference type="EMBL" id="CAH0724139.1"/>
    </source>
</evidence>
<keyword evidence="1" id="KW-0472">Membrane</keyword>
<dbReference type="PANTHER" id="PTHR11161">
    <property type="entry name" value="O-ACYLTRANSFERASE"/>
    <property type="match status" value="1"/>
</dbReference>
<dbReference type="OrthoDB" id="10265389at2759"/>
<proteinExistence type="predicted"/>
<organism evidence="3 4">
    <name type="scientific">Brenthis ino</name>
    <name type="common">lesser marbled fritillary</name>
    <dbReference type="NCBI Taxonomy" id="405034"/>
    <lineage>
        <taxon>Eukaryota</taxon>
        <taxon>Metazoa</taxon>
        <taxon>Ecdysozoa</taxon>
        <taxon>Arthropoda</taxon>
        <taxon>Hexapoda</taxon>
        <taxon>Insecta</taxon>
        <taxon>Pterygota</taxon>
        <taxon>Neoptera</taxon>
        <taxon>Endopterygota</taxon>
        <taxon>Lepidoptera</taxon>
        <taxon>Glossata</taxon>
        <taxon>Ditrysia</taxon>
        <taxon>Papilionoidea</taxon>
        <taxon>Nymphalidae</taxon>
        <taxon>Heliconiinae</taxon>
        <taxon>Argynnini</taxon>
        <taxon>Brenthis</taxon>
    </lineage>
</organism>
<keyword evidence="1" id="KW-1133">Transmembrane helix</keyword>
<feature type="transmembrane region" description="Helical" evidence="1">
    <location>
        <begin position="340"/>
        <end position="359"/>
    </location>
</feature>
<feature type="transmembrane region" description="Helical" evidence="1">
    <location>
        <begin position="130"/>
        <end position="152"/>
    </location>
</feature>